<sequence length="319" mass="34145">MKNKIHKNIFAAIVAMVIALFATPQKAQAQDLYFGGVEVTQSNCNDLIAAFKNHFTQVGIFGGEYCKASGKVTFDFATNTLTLDNANITLNLNPGSLDGVVFNSSRDVLRVNLIGNNVINSGTAAFHQARRNGGADPSMTFAGTGTLTINNRGGNRSRYAAINIYVDGKMYVQCKELKVHTNFGTAIGALYGYESNGRSTLSIGSNAALIAKGRAGSIAKLNNFSMGSGYKFHTPSGARWDSRESAVCDGSGNVITDEVICAPKDWHPSTGIDNPIVNTPLTPSPKCGTYTLQGIRLTTEFSRLPRGVYIVDGKKVIKK</sequence>
<proteinExistence type="predicted"/>
<keyword evidence="1" id="KW-0732">Signal</keyword>
<organism evidence="2 3">
    <name type="scientific">Prevotella micans F0438</name>
    <dbReference type="NCBI Taxonomy" id="883158"/>
    <lineage>
        <taxon>Bacteria</taxon>
        <taxon>Pseudomonadati</taxon>
        <taxon>Bacteroidota</taxon>
        <taxon>Bacteroidia</taxon>
        <taxon>Bacteroidales</taxon>
        <taxon>Prevotellaceae</taxon>
        <taxon>Prevotella</taxon>
    </lineage>
</organism>
<feature type="signal peptide" evidence="1">
    <location>
        <begin position="1"/>
        <end position="29"/>
    </location>
</feature>
<evidence type="ECO:0000256" key="1">
    <source>
        <dbReference type="SAM" id="SignalP"/>
    </source>
</evidence>
<dbReference type="STRING" id="883158.HMPREF9140_01561"/>
<dbReference type="Proteomes" id="UP000016023">
    <property type="component" value="Unassembled WGS sequence"/>
</dbReference>
<feature type="chain" id="PRO_5003552050" evidence="1">
    <location>
        <begin position="30"/>
        <end position="319"/>
    </location>
</feature>
<dbReference type="eggNOG" id="COG5492">
    <property type="taxonomic scope" value="Bacteria"/>
</dbReference>
<gene>
    <name evidence="2" type="ORF">HMPREF9140_01561</name>
</gene>
<evidence type="ECO:0000313" key="3">
    <source>
        <dbReference type="Proteomes" id="UP000016023"/>
    </source>
</evidence>
<dbReference type="HOGENOM" id="CLU_081456_0_0_10"/>
<protein>
    <submittedName>
        <fullName evidence="2">Uncharacterized protein</fullName>
    </submittedName>
</protein>
<dbReference type="AlphaFoldDB" id="H1Q3S3"/>
<dbReference type="RefSeq" id="WP_006953053.1">
    <property type="nucleotide sequence ID" value="NZ_JH594522.1"/>
</dbReference>
<keyword evidence="3" id="KW-1185">Reference proteome</keyword>
<accession>H1Q3S3</accession>
<dbReference type="EMBL" id="AGWK01000042">
    <property type="protein sequence ID" value="EHO68521.1"/>
    <property type="molecule type" value="Genomic_DNA"/>
</dbReference>
<comment type="caution">
    <text evidence="2">The sequence shown here is derived from an EMBL/GenBank/DDBJ whole genome shotgun (WGS) entry which is preliminary data.</text>
</comment>
<reference evidence="2 3" key="1">
    <citation type="submission" date="2011-12" db="EMBL/GenBank/DDBJ databases">
        <title>The Genome Sequence of Prevotella micans F0438.</title>
        <authorList>
            <consortium name="The Broad Institute Genome Sequencing Platform"/>
            <person name="Earl A."/>
            <person name="Ward D."/>
            <person name="Feldgarden M."/>
            <person name="Gevers D."/>
            <person name="Izard J."/>
            <person name="Baranova O.V."/>
            <person name="Blanton J.M."/>
            <person name="Wade W.G."/>
            <person name="Dewhirst F.E."/>
            <person name="Young S.K."/>
            <person name="Zeng Q."/>
            <person name="Gargeya S."/>
            <person name="Fitzgerald M."/>
            <person name="Haas B."/>
            <person name="Abouelleil A."/>
            <person name="Alvarado L."/>
            <person name="Arachchi H.M."/>
            <person name="Berlin A."/>
            <person name="Chapman S.B."/>
            <person name="Gearin G."/>
            <person name="Goldberg J."/>
            <person name="Griggs A."/>
            <person name="Gujja S."/>
            <person name="Hansen M."/>
            <person name="Heiman D."/>
            <person name="Howarth C."/>
            <person name="Larimer J."/>
            <person name="Lui A."/>
            <person name="MacDonald P.J.P."/>
            <person name="McCowen C."/>
            <person name="Montmayeur A."/>
            <person name="Murphy C."/>
            <person name="Neiman D."/>
            <person name="Pearson M."/>
            <person name="Priest M."/>
            <person name="Roberts A."/>
            <person name="Saif S."/>
            <person name="Shea T."/>
            <person name="Sisk P."/>
            <person name="Stolte C."/>
            <person name="Sykes S."/>
            <person name="Wortman J."/>
            <person name="Nusbaum C."/>
            <person name="Birren B."/>
        </authorList>
    </citation>
    <scope>NUCLEOTIDE SEQUENCE [LARGE SCALE GENOMIC DNA]</scope>
    <source>
        <strain evidence="2 3">F0438</strain>
    </source>
</reference>
<name>H1Q3S3_9BACT</name>
<evidence type="ECO:0000313" key="2">
    <source>
        <dbReference type="EMBL" id="EHO68521.1"/>
    </source>
</evidence>
<dbReference type="PATRIC" id="fig|883158.3.peg.1562"/>